<accession>A0A2U3KF54</accession>
<evidence type="ECO:0000313" key="1">
    <source>
        <dbReference type="EMBL" id="SPF38283.1"/>
    </source>
</evidence>
<dbReference type="EMBL" id="OMOD01000102">
    <property type="protein sequence ID" value="SPF38283.1"/>
    <property type="molecule type" value="Genomic_DNA"/>
</dbReference>
<reference evidence="2" key="1">
    <citation type="submission" date="2018-02" db="EMBL/GenBank/DDBJ databases">
        <authorList>
            <person name="Hausmann B."/>
        </authorList>
    </citation>
    <scope>NUCLEOTIDE SEQUENCE [LARGE SCALE GENOMIC DNA]</scope>
    <source>
        <strain evidence="2">Peat soil MAG SbA1</strain>
    </source>
</reference>
<dbReference type="Proteomes" id="UP000238701">
    <property type="component" value="Unassembled WGS sequence"/>
</dbReference>
<organism evidence="1 2">
    <name type="scientific">Candidatus Sulfotelmatobacter kueseliae</name>
    <dbReference type="NCBI Taxonomy" id="2042962"/>
    <lineage>
        <taxon>Bacteria</taxon>
        <taxon>Pseudomonadati</taxon>
        <taxon>Acidobacteriota</taxon>
        <taxon>Terriglobia</taxon>
        <taxon>Terriglobales</taxon>
        <taxon>Candidatus Korobacteraceae</taxon>
        <taxon>Candidatus Sulfotelmatobacter</taxon>
    </lineage>
</organism>
<evidence type="ECO:0000313" key="2">
    <source>
        <dbReference type="Proteomes" id="UP000238701"/>
    </source>
</evidence>
<protein>
    <submittedName>
        <fullName evidence="1">Uncharacterized protein</fullName>
    </submittedName>
</protein>
<gene>
    <name evidence="1" type="ORF">SBA1_1900004</name>
</gene>
<proteinExistence type="predicted"/>
<dbReference type="AlphaFoldDB" id="A0A2U3KF54"/>
<sequence>MLIAMVLSLFVTPTIYDFMTRKKASAAS</sequence>
<name>A0A2U3KF54_9BACT</name>